<dbReference type="AlphaFoldDB" id="B1WNX9"/>
<protein>
    <submittedName>
        <fullName evidence="1">Uncharacterized protein</fullName>
    </submittedName>
</protein>
<reference evidence="1 2" key="1">
    <citation type="journal article" date="2008" name="Proc. Natl. Acad. Sci. U.S.A.">
        <title>The genome of Cyanothece 51142, a unicellular diazotrophic cyanobacterium important in the marine nitrogen cycle.</title>
        <authorList>
            <person name="Welsh E.A."/>
            <person name="Liberton M."/>
            <person name="Stoeckel J."/>
            <person name="Loh T."/>
            <person name="Elvitigala T."/>
            <person name="Wang C."/>
            <person name="Wollam A."/>
            <person name="Fulton R.S."/>
            <person name="Clifton S.W."/>
            <person name="Jacobs J.M."/>
            <person name="Aurora R."/>
            <person name="Ghosh B.K."/>
            <person name="Sherman L.A."/>
            <person name="Smith R.D."/>
            <person name="Wilson R.K."/>
            <person name="Pakrasi H.B."/>
        </authorList>
    </citation>
    <scope>NUCLEOTIDE SEQUENCE [LARGE SCALE GENOMIC DNA]</scope>
    <source>
        <strain evidence="2">ATCC 51142 / BH68</strain>
    </source>
</reference>
<accession>B1WNX9</accession>
<dbReference type="HOGENOM" id="CLU_2952684_0_0_3"/>
<organism evidence="1 2">
    <name type="scientific">Crocosphaera subtropica (strain ATCC 51142 / BH68)</name>
    <name type="common">Cyanothece sp. (strain ATCC 51142)</name>
    <dbReference type="NCBI Taxonomy" id="43989"/>
    <lineage>
        <taxon>Bacteria</taxon>
        <taxon>Bacillati</taxon>
        <taxon>Cyanobacteriota</taxon>
        <taxon>Cyanophyceae</taxon>
        <taxon>Oscillatoriophycideae</taxon>
        <taxon>Chroococcales</taxon>
        <taxon>Aphanothecaceae</taxon>
        <taxon>Crocosphaera</taxon>
        <taxon>Crocosphaera subtropica</taxon>
    </lineage>
</organism>
<sequence>MSLSYLFREVQENLNLRGGVLSGDDTIIEKHYFQVEKAHLIRYHWSGKHQKYFRTIISC</sequence>
<dbReference type="EMBL" id="CP000806">
    <property type="protein sequence ID" value="ACB53158.1"/>
    <property type="molecule type" value="Genomic_DNA"/>
</dbReference>
<evidence type="ECO:0000313" key="2">
    <source>
        <dbReference type="Proteomes" id="UP000001203"/>
    </source>
</evidence>
<keyword evidence="2" id="KW-1185">Reference proteome</keyword>
<dbReference type="STRING" id="43989.cce_3810"/>
<dbReference type="Proteomes" id="UP000001203">
    <property type="component" value="Chromosome circular"/>
</dbReference>
<evidence type="ECO:0000313" key="1">
    <source>
        <dbReference type="EMBL" id="ACB53158.1"/>
    </source>
</evidence>
<name>B1WNX9_CROS5</name>
<proteinExistence type="predicted"/>
<dbReference type="KEGG" id="cyt:cce_3810"/>
<gene>
    <name evidence="1" type="ordered locus">cce_3810</name>
</gene>